<organism evidence="2 3">
    <name type="scientific">Suillus luteus UH-Slu-Lm8-n1</name>
    <dbReference type="NCBI Taxonomy" id="930992"/>
    <lineage>
        <taxon>Eukaryota</taxon>
        <taxon>Fungi</taxon>
        <taxon>Dikarya</taxon>
        <taxon>Basidiomycota</taxon>
        <taxon>Agaricomycotina</taxon>
        <taxon>Agaricomycetes</taxon>
        <taxon>Agaricomycetidae</taxon>
        <taxon>Boletales</taxon>
        <taxon>Suillineae</taxon>
        <taxon>Suillaceae</taxon>
        <taxon>Suillus</taxon>
    </lineage>
</organism>
<accession>A0A0D0AKX5</accession>
<feature type="compositionally biased region" description="Low complexity" evidence="1">
    <location>
        <begin position="113"/>
        <end position="122"/>
    </location>
</feature>
<reference evidence="3" key="2">
    <citation type="submission" date="2015-01" db="EMBL/GenBank/DDBJ databases">
        <title>Evolutionary Origins and Diversification of the Mycorrhizal Mutualists.</title>
        <authorList>
            <consortium name="DOE Joint Genome Institute"/>
            <consortium name="Mycorrhizal Genomics Consortium"/>
            <person name="Kohler A."/>
            <person name="Kuo A."/>
            <person name="Nagy L.G."/>
            <person name="Floudas D."/>
            <person name="Copeland A."/>
            <person name="Barry K.W."/>
            <person name="Cichocki N."/>
            <person name="Veneault-Fourrey C."/>
            <person name="LaButti K."/>
            <person name="Lindquist E.A."/>
            <person name="Lipzen A."/>
            <person name="Lundell T."/>
            <person name="Morin E."/>
            <person name="Murat C."/>
            <person name="Riley R."/>
            <person name="Ohm R."/>
            <person name="Sun H."/>
            <person name="Tunlid A."/>
            <person name="Henrissat B."/>
            <person name="Grigoriev I.V."/>
            <person name="Hibbett D.S."/>
            <person name="Martin F."/>
        </authorList>
    </citation>
    <scope>NUCLEOTIDE SEQUENCE [LARGE SCALE GENOMIC DNA]</scope>
    <source>
        <strain evidence="3">UH-Slu-Lm8-n1</strain>
    </source>
</reference>
<keyword evidence="3" id="KW-1185">Reference proteome</keyword>
<feature type="compositionally biased region" description="Polar residues" evidence="1">
    <location>
        <begin position="134"/>
        <end position="143"/>
    </location>
</feature>
<evidence type="ECO:0000256" key="1">
    <source>
        <dbReference type="SAM" id="MobiDB-lite"/>
    </source>
</evidence>
<feature type="compositionally biased region" description="Polar residues" evidence="1">
    <location>
        <begin position="32"/>
        <end position="41"/>
    </location>
</feature>
<dbReference type="Proteomes" id="UP000054485">
    <property type="component" value="Unassembled WGS sequence"/>
</dbReference>
<gene>
    <name evidence="2" type="ORF">CY34DRAFT_18977</name>
</gene>
<dbReference type="InParanoid" id="A0A0D0AKX5"/>
<protein>
    <submittedName>
        <fullName evidence="2">Uncharacterized protein</fullName>
    </submittedName>
</protein>
<feature type="region of interest" description="Disordered" evidence="1">
    <location>
        <begin position="1"/>
        <end position="143"/>
    </location>
</feature>
<name>A0A0D0AKX5_9AGAM</name>
<sequence length="143" mass="14874">MSSATTSTAVSAISRVTTTSAHPAPPPTPSTNWQGNLQEPTTAFLDSDDDSLEREAAFKATKKPGGRSTTSADIVEVRDSSLSPPPSTQPSRATARLDTTLVSSLSTDIDFGDSSPSEDIIPPSAPPAVKNNKRLTTSVSFNA</sequence>
<dbReference type="HOGENOM" id="CLU_1807498_0_0_1"/>
<dbReference type="AlphaFoldDB" id="A0A0D0AKX5"/>
<dbReference type="EMBL" id="KN836201">
    <property type="protein sequence ID" value="KIK32533.1"/>
    <property type="molecule type" value="Genomic_DNA"/>
</dbReference>
<feature type="compositionally biased region" description="Low complexity" evidence="1">
    <location>
        <begin position="1"/>
        <end position="22"/>
    </location>
</feature>
<evidence type="ECO:0000313" key="3">
    <source>
        <dbReference type="Proteomes" id="UP000054485"/>
    </source>
</evidence>
<reference evidence="2 3" key="1">
    <citation type="submission" date="2014-04" db="EMBL/GenBank/DDBJ databases">
        <authorList>
            <consortium name="DOE Joint Genome Institute"/>
            <person name="Kuo A."/>
            <person name="Ruytinx J."/>
            <person name="Rineau F."/>
            <person name="Colpaert J."/>
            <person name="Kohler A."/>
            <person name="Nagy L.G."/>
            <person name="Floudas D."/>
            <person name="Copeland A."/>
            <person name="Barry K.W."/>
            <person name="Cichocki N."/>
            <person name="Veneault-Fourrey C."/>
            <person name="LaButti K."/>
            <person name="Lindquist E.A."/>
            <person name="Lipzen A."/>
            <person name="Lundell T."/>
            <person name="Morin E."/>
            <person name="Murat C."/>
            <person name="Sun H."/>
            <person name="Tunlid A."/>
            <person name="Henrissat B."/>
            <person name="Grigoriev I.V."/>
            <person name="Hibbett D.S."/>
            <person name="Martin F."/>
            <person name="Nordberg H.P."/>
            <person name="Cantor M.N."/>
            <person name="Hua S.X."/>
        </authorList>
    </citation>
    <scope>NUCLEOTIDE SEQUENCE [LARGE SCALE GENOMIC DNA]</scope>
    <source>
        <strain evidence="2 3">UH-Slu-Lm8-n1</strain>
    </source>
</reference>
<proteinExistence type="predicted"/>
<evidence type="ECO:0000313" key="2">
    <source>
        <dbReference type="EMBL" id="KIK32533.1"/>
    </source>
</evidence>